<reference evidence="3" key="1">
    <citation type="submission" date="2021-04" db="EMBL/GenBank/DDBJ databases">
        <title>Sequencing of actinobacteria type strains.</title>
        <authorList>
            <person name="Nguyen G.-S."/>
            <person name="Wentzel A."/>
        </authorList>
    </citation>
    <scope>NUCLEOTIDE SEQUENCE</scope>
    <source>
        <strain evidence="3">DSM 42095</strain>
    </source>
</reference>
<name>A0A8T4IZ65_9ACTN</name>
<gene>
    <name evidence="3" type="ORF">KDA82_32925</name>
</gene>
<evidence type="ECO:0000259" key="2">
    <source>
        <dbReference type="SMART" id="SM00327"/>
    </source>
</evidence>
<accession>A0A8T4IZ65</accession>
<protein>
    <submittedName>
        <fullName evidence="3">VWA domain-containing protein</fullName>
    </submittedName>
</protein>
<dbReference type="InterPro" id="IPR008912">
    <property type="entry name" value="Uncharacterised_CoxE"/>
</dbReference>
<dbReference type="CDD" id="cd00198">
    <property type="entry name" value="vWFA"/>
    <property type="match status" value="1"/>
</dbReference>
<keyword evidence="4" id="KW-1185">Reference proteome</keyword>
<dbReference type="InterPro" id="IPR002035">
    <property type="entry name" value="VWF_A"/>
</dbReference>
<dbReference type="SMART" id="SM00327">
    <property type="entry name" value="VWA"/>
    <property type="match status" value="1"/>
</dbReference>
<dbReference type="InterPro" id="IPR036465">
    <property type="entry name" value="vWFA_dom_sf"/>
</dbReference>
<dbReference type="SUPFAM" id="SSF53300">
    <property type="entry name" value="vWA-like"/>
    <property type="match status" value="1"/>
</dbReference>
<feature type="non-terminal residue" evidence="3">
    <location>
        <position position="1"/>
    </location>
</feature>
<dbReference type="PANTHER" id="PTHR39338:SF6">
    <property type="entry name" value="BLL5662 PROTEIN"/>
    <property type="match status" value="1"/>
</dbReference>
<dbReference type="Proteomes" id="UP000675554">
    <property type="component" value="Unassembled WGS sequence"/>
</dbReference>
<feature type="region of interest" description="Disordered" evidence="1">
    <location>
        <begin position="1"/>
        <end position="40"/>
    </location>
</feature>
<sequence>PHSPPGTAPTGQRPRPALPWATRPVVPQEPGEPEGLEPATVPERLPSALAALADVPFGRLGPDSTALLGQWLRAATRAWPTRRTRRYAPARGGRRIVLRPTIARARRTGWEPVRLVRADPVHRPRRVVMLCDVSRSMQPQAVAYLHLMHALARHAEAEVFAFSTSLTRLTPALAQYSAREAVDRATEQVTDRFGGTRIASSLRTLLASHHGGALRGALVIVASDGWDADAPRELATAMARLRRRAHRVIWVNPRAGAPDFEARVAAMAAALPHCDALLPGDTFRALAAVIAEITR</sequence>
<dbReference type="AlphaFoldDB" id="A0A8T4IZ65"/>
<proteinExistence type="predicted"/>
<dbReference type="EMBL" id="JAGSMN010001039">
    <property type="protein sequence ID" value="MBR7677711.1"/>
    <property type="molecule type" value="Genomic_DNA"/>
</dbReference>
<evidence type="ECO:0000313" key="4">
    <source>
        <dbReference type="Proteomes" id="UP000675554"/>
    </source>
</evidence>
<dbReference type="Gene3D" id="3.40.50.410">
    <property type="entry name" value="von Willebrand factor, type A domain"/>
    <property type="match status" value="1"/>
</dbReference>
<evidence type="ECO:0000256" key="1">
    <source>
        <dbReference type="SAM" id="MobiDB-lite"/>
    </source>
</evidence>
<feature type="domain" description="VWFA" evidence="2">
    <location>
        <begin position="124"/>
        <end position="287"/>
    </location>
</feature>
<comment type="caution">
    <text evidence="3">The sequence shown here is derived from an EMBL/GenBank/DDBJ whole genome shotgun (WGS) entry which is preliminary data.</text>
</comment>
<dbReference type="Pfam" id="PF05762">
    <property type="entry name" value="VWA_CoxE"/>
    <property type="match status" value="1"/>
</dbReference>
<dbReference type="PANTHER" id="PTHR39338">
    <property type="entry name" value="BLL5662 PROTEIN-RELATED"/>
    <property type="match status" value="1"/>
</dbReference>
<evidence type="ECO:0000313" key="3">
    <source>
        <dbReference type="EMBL" id="MBR7677711.1"/>
    </source>
</evidence>
<organism evidence="3 4">
    <name type="scientific">Streptomyces daliensis</name>
    <dbReference type="NCBI Taxonomy" id="299421"/>
    <lineage>
        <taxon>Bacteria</taxon>
        <taxon>Bacillati</taxon>
        <taxon>Actinomycetota</taxon>
        <taxon>Actinomycetes</taxon>
        <taxon>Kitasatosporales</taxon>
        <taxon>Streptomycetaceae</taxon>
        <taxon>Streptomyces</taxon>
    </lineage>
</organism>